<sequence length="754" mass="83504">MAKDLCLFLGDEPRIPGHRASTASHRHPAPAPRTGIPRRSVGSERGDANGMRTEHGTRTLMPTRTRRMGRARFHPMPLAPSLRTGNSRGACCSYSNVLPSYSSFPTGHPHPHPHPHPRTIFWSAPPPPSPDNPSRRPRARRTNLSMERDVHECAGEGERRDATARIRLEGKGTSGGTAPGMDSPAGRMRGGDDALDGRPRGPLFDDWCAEQNTSALKHRGQPMRKYWCGRHTHMSPMRVLARTVLTIAPLPSAQFQFKTLRVQGWSRGTDILRPAYAGAEYKARAAGRKMRRVTGDDLLMLLLPLLRSTPAPRRRRLKMRCAGVRIPTSGMPWIGRSTGQMKMRSHSRREEKYVDRKGMAYLQAVICGGIAPEGGSVPDGRRRHPFHVGLPLQNEICDARTGWCWVGGGIEMGIEQGLLLMSLRKSQLSTNWWMTSPAREDRRQGSTPSDWRTDPREDGAWGYCPAQLTFIDILPVQKRILRIWWLEWKGGGRLDDPESPHPLSQLDVPIDTAEWRELNSVEFPLRSLSHASRAWVPHALTVLLRVLVASQHYPRIFAPAAPARAAGQLALAVRYAVPRALTLPRLALSHRFCFPRAPTPLHAYALNPPRGGHTNDTITSVFGAVFSAPEALILFEGFIVEAYPFDIICTSASLPNRTLAAGAPATPSTFHLGVARYPYTSNATAAVSRCRCRFKTGVTGAIGIDPPNVRPRPCHHRATPAFRARMLVDNCQWIGAGRQWASTTMCRITPEATG</sequence>
<name>A0AAD7JQC0_9AGAR</name>
<feature type="region of interest" description="Disordered" evidence="1">
    <location>
        <begin position="13"/>
        <end position="55"/>
    </location>
</feature>
<evidence type="ECO:0000313" key="3">
    <source>
        <dbReference type="Proteomes" id="UP001215280"/>
    </source>
</evidence>
<organism evidence="2 3">
    <name type="scientific">Mycena maculata</name>
    <dbReference type="NCBI Taxonomy" id="230809"/>
    <lineage>
        <taxon>Eukaryota</taxon>
        <taxon>Fungi</taxon>
        <taxon>Dikarya</taxon>
        <taxon>Basidiomycota</taxon>
        <taxon>Agaricomycotina</taxon>
        <taxon>Agaricomycetes</taxon>
        <taxon>Agaricomycetidae</taxon>
        <taxon>Agaricales</taxon>
        <taxon>Marasmiineae</taxon>
        <taxon>Mycenaceae</taxon>
        <taxon>Mycena</taxon>
    </lineage>
</organism>
<dbReference type="AlphaFoldDB" id="A0AAD7JQC0"/>
<keyword evidence="3" id="KW-1185">Reference proteome</keyword>
<protein>
    <submittedName>
        <fullName evidence="2">Uncharacterized protein</fullName>
    </submittedName>
</protein>
<feature type="region of interest" description="Disordered" evidence="1">
    <location>
        <begin position="106"/>
        <end position="146"/>
    </location>
</feature>
<proteinExistence type="predicted"/>
<comment type="caution">
    <text evidence="2">The sequence shown here is derived from an EMBL/GenBank/DDBJ whole genome shotgun (WGS) entry which is preliminary data.</text>
</comment>
<dbReference type="Proteomes" id="UP001215280">
    <property type="component" value="Unassembled WGS sequence"/>
</dbReference>
<feature type="compositionally biased region" description="Basic and acidic residues" evidence="1">
    <location>
        <begin position="41"/>
        <end position="55"/>
    </location>
</feature>
<accession>A0AAD7JQC0</accession>
<dbReference type="EMBL" id="JARJLG010000029">
    <property type="protein sequence ID" value="KAJ7767938.1"/>
    <property type="molecule type" value="Genomic_DNA"/>
</dbReference>
<evidence type="ECO:0000256" key="1">
    <source>
        <dbReference type="SAM" id="MobiDB-lite"/>
    </source>
</evidence>
<evidence type="ECO:0000313" key="2">
    <source>
        <dbReference type="EMBL" id="KAJ7767938.1"/>
    </source>
</evidence>
<gene>
    <name evidence="2" type="ORF">DFH07DRAFT_1058433</name>
</gene>
<reference evidence="2" key="1">
    <citation type="submission" date="2023-03" db="EMBL/GenBank/DDBJ databases">
        <title>Massive genome expansion in bonnet fungi (Mycena s.s.) driven by repeated elements and novel gene families across ecological guilds.</title>
        <authorList>
            <consortium name="Lawrence Berkeley National Laboratory"/>
            <person name="Harder C.B."/>
            <person name="Miyauchi S."/>
            <person name="Viragh M."/>
            <person name="Kuo A."/>
            <person name="Thoen E."/>
            <person name="Andreopoulos B."/>
            <person name="Lu D."/>
            <person name="Skrede I."/>
            <person name="Drula E."/>
            <person name="Henrissat B."/>
            <person name="Morin E."/>
            <person name="Kohler A."/>
            <person name="Barry K."/>
            <person name="LaButti K."/>
            <person name="Morin E."/>
            <person name="Salamov A."/>
            <person name="Lipzen A."/>
            <person name="Mereny Z."/>
            <person name="Hegedus B."/>
            <person name="Baldrian P."/>
            <person name="Stursova M."/>
            <person name="Weitz H."/>
            <person name="Taylor A."/>
            <person name="Grigoriev I.V."/>
            <person name="Nagy L.G."/>
            <person name="Martin F."/>
            <person name="Kauserud H."/>
        </authorList>
    </citation>
    <scope>NUCLEOTIDE SEQUENCE</scope>
    <source>
        <strain evidence="2">CBHHK188m</strain>
    </source>
</reference>